<feature type="domain" description="HTH rpiR-type" evidence="4">
    <location>
        <begin position="7"/>
        <end position="83"/>
    </location>
</feature>
<keyword evidence="2" id="KW-0238">DNA-binding</keyword>
<proteinExistence type="predicted"/>
<dbReference type="GO" id="GO:0097367">
    <property type="term" value="F:carbohydrate derivative binding"/>
    <property type="evidence" value="ECO:0007669"/>
    <property type="project" value="InterPro"/>
</dbReference>
<dbReference type="RefSeq" id="WP_008787334.1">
    <property type="nucleotide sequence ID" value="NZ_AKCB01000001.1"/>
</dbReference>
<dbReference type="InterPro" id="IPR001347">
    <property type="entry name" value="SIS_dom"/>
</dbReference>
<dbReference type="InterPro" id="IPR009057">
    <property type="entry name" value="Homeodomain-like_sf"/>
</dbReference>
<dbReference type="AlphaFoldDB" id="E7G618"/>
<dbReference type="InterPro" id="IPR047640">
    <property type="entry name" value="RpiR-like"/>
</dbReference>
<dbReference type="PANTHER" id="PTHR30514:SF21">
    <property type="entry name" value="RPIR-FAMILY TRANSCRIPTIONAL REGULATOR"/>
    <property type="match status" value="1"/>
</dbReference>
<dbReference type="Pfam" id="PF01418">
    <property type="entry name" value="HTH_6"/>
    <property type="match status" value="1"/>
</dbReference>
<reference evidence="6 7" key="1">
    <citation type="submission" date="2010-12" db="EMBL/GenBank/DDBJ databases">
        <title>The Genome Sequence of Coprobacillus sp. strain 29_1.</title>
        <authorList>
            <consortium name="The Broad Institute Genome Sequencing Platform"/>
            <person name="Earl A."/>
            <person name="Ward D."/>
            <person name="Feldgarden M."/>
            <person name="Gevers D."/>
            <person name="Daigneault M."/>
            <person name="Sibley C.D."/>
            <person name="White A."/>
            <person name="Strauss J."/>
            <person name="Allen-Vercoe E."/>
            <person name="Young S.K."/>
            <person name="Zeng Q."/>
            <person name="Gargeya S."/>
            <person name="Fitzgerald M."/>
            <person name="Haas B."/>
            <person name="Abouelleil A."/>
            <person name="Alvarado L."/>
            <person name="Arachchi H.M."/>
            <person name="Berlin A."/>
            <person name="Brown A."/>
            <person name="Chapman S.B."/>
            <person name="Chen Z."/>
            <person name="Dunbar C."/>
            <person name="Freedman E."/>
            <person name="Gearin G."/>
            <person name="Gellesch M."/>
            <person name="Goldberg J."/>
            <person name="Griggs A."/>
            <person name="Gujja S."/>
            <person name="Heilman E."/>
            <person name="Heiman D."/>
            <person name="Howarth C."/>
            <person name="Larson L."/>
            <person name="Lui A."/>
            <person name="MacDonald P.J.P."/>
            <person name="Mehta T."/>
            <person name="Montmayeur A."/>
            <person name="Murphy C."/>
            <person name="Neiman D."/>
            <person name="Pearson M."/>
            <person name="Priest M."/>
            <person name="Roberts A."/>
            <person name="Saif S."/>
            <person name="Shea T."/>
            <person name="Shenoy N."/>
            <person name="Sisk P."/>
            <person name="Stolte C."/>
            <person name="Sykes S."/>
            <person name="White J."/>
            <person name="Yandava C."/>
            <person name="Nusbaum C."/>
            <person name="Birren B."/>
        </authorList>
    </citation>
    <scope>NUCLEOTIDE SEQUENCE [LARGE SCALE GENOMIC DNA]</scope>
    <source>
        <strain evidence="6 7">29_1</strain>
    </source>
</reference>
<dbReference type="SUPFAM" id="SSF46689">
    <property type="entry name" value="Homeodomain-like"/>
    <property type="match status" value="1"/>
</dbReference>
<dbReference type="GO" id="GO:1901135">
    <property type="term" value="P:carbohydrate derivative metabolic process"/>
    <property type="evidence" value="ECO:0007669"/>
    <property type="project" value="InterPro"/>
</dbReference>
<organism evidence="6 7">
    <name type="scientific">Coprobacillus cateniformis</name>
    <dbReference type="NCBI Taxonomy" id="100884"/>
    <lineage>
        <taxon>Bacteria</taxon>
        <taxon>Bacillati</taxon>
        <taxon>Bacillota</taxon>
        <taxon>Erysipelotrichia</taxon>
        <taxon>Erysipelotrichales</taxon>
        <taxon>Coprobacillaceae</taxon>
        <taxon>Coprobacillus</taxon>
    </lineage>
</organism>
<evidence type="ECO:0000256" key="2">
    <source>
        <dbReference type="ARBA" id="ARBA00023125"/>
    </source>
</evidence>
<dbReference type="Proteomes" id="UP000003157">
    <property type="component" value="Unassembled WGS sequence"/>
</dbReference>
<comment type="caution">
    <text evidence="6">The sequence shown here is derived from an EMBL/GenBank/DDBJ whole genome shotgun (WGS) entry which is preliminary data.</text>
</comment>
<dbReference type="GeneID" id="78229369"/>
<evidence type="ECO:0008006" key="8">
    <source>
        <dbReference type="Google" id="ProtNLM"/>
    </source>
</evidence>
<dbReference type="SUPFAM" id="SSF53697">
    <property type="entry name" value="SIS domain"/>
    <property type="match status" value="1"/>
</dbReference>
<dbReference type="EMBL" id="ADKX01000001">
    <property type="protein sequence ID" value="EFW06669.1"/>
    <property type="molecule type" value="Genomic_DNA"/>
</dbReference>
<dbReference type="PANTHER" id="PTHR30514">
    <property type="entry name" value="GLUCOKINASE"/>
    <property type="match status" value="1"/>
</dbReference>
<gene>
    <name evidence="6" type="ORF">HMPREF9488_00206</name>
</gene>
<dbReference type="GO" id="GO:0003700">
    <property type="term" value="F:DNA-binding transcription factor activity"/>
    <property type="evidence" value="ECO:0007669"/>
    <property type="project" value="InterPro"/>
</dbReference>
<evidence type="ECO:0000256" key="3">
    <source>
        <dbReference type="ARBA" id="ARBA00023163"/>
    </source>
</evidence>
<sequence>MNDNKIPAVFSYIASRRNDMTLRENEIANFVLKNPEFIVNNTITNIANEVGVSETSINRFCKKIGYKGFQDFKIAMVQGSLYRDIQSDHTDAPQSLFVSMLSDYKKVLDNTFAMMKEESFIQIVKYIKESRQIYIFDNHSPLNIGKCLQQKLKTIGVDAIIINDWTSMKLYCSKCQSQDVFITFFNTMCSTAMIDALSNINQKSGRNIVITSYDSQKMAEVSDVKIVSADKLYIKNKDAFTDQMAFVFIIDLLFSYLLQDEDFMNEKKNSDAVFEIDQISNSYYFNM</sequence>
<dbReference type="CDD" id="cd05013">
    <property type="entry name" value="SIS_RpiR"/>
    <property type="match status" value="1"/>
</dbReference>
<feature type="domain" description="SIS" evidence="5">
    <location>
        <begin position="123"/>
        <end position="263"/>
    </location>
</feature>
<dbReference type="STRING" id="100884.GCA_000269565_01494"/>
<dbReference type="InterPro" id="IPR035472">
    <property type="entry name" value="RpiR-like_SIS"/>
</dbReference>
<keyword evidence="1" id="KW-0805">Transcription regulation</keyword>
<dbReference type="OrthoDB" id="9762536at2"/>
<dbReference type="HOGENOM" id="CLU_055769_0_4_9"/>
<dbReference type="InterPro" id="IPR000281">
    <property type="entry name" value="HTH_RpiR"/>
</dbReference>
<evidence type="ECO:0000313" key="6">
    <source>
        <dbReference type="EMBL" id="EFW06669.1"/>
    </source>
</evidence>
<evidence type="ECO:0000313" key="7">
    <source>
        <dbReference type="Proteomes" id="UP000003157"/>
    </source>
</evidence>
<keyword evidence="7" id="KW-1185">Reference proteome</keyword>
<dbReference type="InterPro" id="IPR036388">
    <property type="entry name" value="WH-like_DNA-bd_sf"/>
</dbReference>
<dbReference type="GO" id="GO:0003677">
    <property type="term" value="F:DNA binding"/>
    <property type="evidence" value="ECO:0007669"/>
    <property type="project" value="UniProtKB-KW"/>
</dbReference>
<dbReference type="InterPro" id="IPR046348">
    <property type="entry name" value="SIS_dom_sf"/>
</dbReference>
<dbReference type="PROSITE" id="PS51464">
    <property type="entry name" value="SIS"/>
    <property type="match status" value="1"/>
</dbReference>
<keyword evidence="3" id="KW-0804">Transcription</keyword>
<protein>
    <recommendedName>
        <fullName evidence="8">RpiR family Transcriptional regulator</fullName>
    </recommendedName>
</protein>
<evidence type="ECO:0000259" key="4">
    <source>
        <dbReference type="PROSITE" id="PS51071"/>
    </source>
</evidence>
<dbReference type="Gene3D" id="3.40.50.10490">
    <property type="entry name" value="Glucose-6-phosphate isomerase like protein, domain 1"/>
    <property type="match status" value="1"/>
</dbReference>
<evidence type="ECO:0000259" key="5">
    <source>
        <dbReference type="PROSITE" id="PS51464"/>
    </source>
</evidence>
<name>E7G618_9FIRM</name>
<dbReference type="PROSITE" id="PS51071">
    <property type="entry name" value="HTH_RPIR"/>
    <property type="match status" value="1"/>
</dbReference>
<dbReference type="eggNOG" id="COG1737">
    <property type="taxonomic scope" value="Bacteria"/>
</dbReference>
<evidence type="ECO:0000256" key="1">
    <source>
        <dbReference type="ARBA" id="ARBA00023015"/>
    </source>
</evidence>
<dbReference type="Gene3D" id="1.10.10.10">
    <property type="entry name" value="Winged helix-like DNA-binding domain superfamily/Winged helix DNA-binding domain"/>
    <property type="match status" value="1"/>
</dbReference>
<accession>E7G618</accession>